<feature type="region of interest" description="Disordered" evidence="1">
    <location>
        <begin position="67"/>
        <end position="116"/>
    </location>
</feature>
<sequence length="116" mass="13025">MLFKIMVQFVILGCPWALGLFVDHGKVLEVLFLFLTSQQGTAIFLVHCVLNIEVRRQYRVWWKRFGPSSKQADSSTGTGATLSTSQPAVPLTPVESRDSGNKRDVARQMGNENKRD</sequence>
<organism evidence="3 4">
    <name type="scientific">Clupea harengus</name>
    <name type="common">Atlantic herring</name>
    <dbReference type="NCBI Taxonomy" id="7950"/>
    <lineage>
        <taxon>Eukaryota</taxon>
        <taxon>Metazoa</taxon>
        <taxon>Chordata</taxon>
        <taxon>Craniata</taxon>
        <taxon>Vertebrata</taxon>
        <taxon>Euteleostomi</taxon>
        <taxon>Actinopterygii</taxon>
        <taxon>Neopterygii</taxon>
        <taxon>Teleostei</taxon>
        <taxon>Clupei</taxon>
        <taxon>Clupeiformes</taxon>
        <taxon>Clupeoidei</taxon>
        <taxon>Clupeidae</taxon>
        <taxon>Clupea</taxon>
    </lineage>
</organism>
<keyword evidence="2" id="KW-1133">Transmembrane helix</keyword>
<evidence type="ECO:0000313" key="3">
    <source>
        <dbReference type="Proteomes" id="UP000515152"/>
    </source>
</evidence>
<accession>A0A8M1KAJ8</accession>
<dbReference type="GO" id="GO:0007189">
    <property type="term" value="P:adenylate cyclase-activating G protein-coupled receptor signaling pathway"/>
    <property type="evidence" value="ECO:0007669"/>
    <property type="project" value="TreeGrafter"/>
</dbReference>
<protein>
    <submittedName>
        <fullName evidence="4">Adhesion G protein-coupled receptor E4-like</fullName>
    </submittedName>
</protein>
<dbReference type="GeneID" id="122128782"/>
<gene>
    <name evidence="4" type="primary">LOC122128782</name>
</gene>
<evidence type="ECO:0000256" key="2">
    <source>
        <dbReference type="SAM" id="Phobius"/>
    </source>
</evidence>
<name>A0A8M1KAJ8_CLUHA</name>
<keyword evidence="2" id="KW-0812">Transmembrane</keyword>
<dbReference type="KEGG" id="char:122128782"/>
<dbReference type="AlphaFoldDB" id="A0A8M1KAJ8"/>
<dbReference type="RefSeq" id="XP_042559495.1">
    <property type="nucleotide sequence ID" value="XM_042703561.1"/>
</dbReference>
<dbReference type="PANTHER" id="PTHR12011">
    <property type="entry name" value="ADHESION G-PROTEIN COUPLED RECEPTOR"/>
    <property type="match status" value="1"/>
</dbReference>
<dbReference type="OrthoDB" id="1100386at2759"/>
<dbReference type="GO" id="GO:0005886">
    <property type="term" value="C:plasma membrane"/>
    <property type="evidence" value="ECO:0007669"/>
    <property type="project" value="TreeGrafter"/>
</dbReference>
<dbReference type="PANTHER" id="PTHR12011:SF469">
    <property type="entry name" value="ADHESION G PROTEIN-COUPLED RECEPTOR E1-RELATED"/>
    <property type="match status" value="1"/>
</dbReference>
<feature type="compositionally biased region" description="Low complexity" evidence="1">
    <location>
        <begin position="74"/>
        <end position="85"/>
    </location>
</feature>
<feature type="transmembrane region" description="Helical" evidence="2">
    <location>
        <begin position="29"/>
        <end position="50"/>
    </location>
</feature>
<evidence type="ECO:0000313" key="4">
    <source>
        <dbReference type="RefSeq" id="XP_042559495.1"/>
    </source>
</evidence>
<keyword evidence="2" id="KW-0472">Membrane</keyword>
<dbReference type="GO" id="GO:0004930">
    <property type="term" value="F:G protein-coupled receptor activity"/>
    <property type="evidence" value="ECO:0007669"/>
    <property type="project" value="TreeGrafter"/>
</dbReference>
<proteinExistence type="predicted"/>
<keyword evidence="3" id="KW-1185">Reference proteome</keyword>
<evidence type="ECO:0000256" key="1">
    <source>
        <dbReference type="SAM" id="MobiDB-lite"/>
    </source>
</evidence>
<dbReference type="Proteomes" id="UP000515152">
    <property type="component" value="Chromosome 24"/>
</dbReference>
<feature type="compositionally biased region" description="Basic and acidic residues" evidence="1">
    <location>
        <begin position="95"/>
        <end position="116"/>
    </location>
</feature>
<reference evidence="4" key="1">
    <citation type="submission" date="2025-08" db="UniProtKB">
        <authorList>
            <consortium name="RefSeq"/>
        </authorList>
    </citation>
    <scope>IDENTIFICATION</scope>
</reference>